<accession>A0A8B6FQS8</accession>
<gene>
    <name evidence="2" type="ORF">MGAL_10B000693</name>
</gene>
<comment type="caution">
    <text evidence="2">The sequence shown here is derived from an EMBL/GenBank/DDBJ whole genome shotgun (WGS) entry which is preliminary data.</text>
</comment>
<feature type="non-terminal residue" evidence="2">
    <location>
        <position position="162"/>
    </location>
</feature>
<name>A0A8B6FQS8_MYTGA</name>
<sequence length="162" mass="18013">MNNIALINSIVVLLIHKVQCDVVLLAVKEELNISEKVSFSCYLSTGSHDCAAEFLYNKQTLDTLRVSKGKCYHKDQLCSKDRCSCSKECNTFNLIITNQKYKNGDIVGCEVHHKDHGSTVSTTVEILYNGSGFLYYNTHTYVVAQPDISSSLSPIEPNAVTK</sequence>
<dbReference type="EMBL" id="UYJE01007169">
    <property type="protein sequence ID" value="VDI52431.1"/>
    <property type="molecule type" value="Genomic_DNA"/>
</dbReference>
<protein>
    <submittedName>
        <fullName evidence="2">Uncharacterized protein</fullName>
    </submittedName>
</protein>
<evidence type="ECO:0000313" key="3">
    <source>
        <dbReference type="Proteomes" id="UP000596742"/>
    </source>
</evidence>
<feature type="chain" id="PRO_5033006160" evidence="1">
    <location>
        <begin position="21"/>
        <end position="162"/>
    </location>
</feature>
<reference evidence="2" key="1">
    <citation type="submission" date="2018-11" db="EMBL/GenBank/DDBJ databases">
        <authorList>
            <person name="Alioto T."/>
            <person name="Alioto T."/>
        </authorList>
    </citation>
    <scope>NUCLEOTIDE SEQUENCE</scope>
</reference>
<organism evidence="2 3">
    <name type="scientific">Mytilus galloprovincialis</name>
    <name type="common">Mediterranean mussel</name>
    <dbReference type="NCBI Taxonomy" id="29158"/>
    <lineage>
        <taxon>Eukaryota</taxon>
        <taxon>Metazoa</taxon>
        <taxon>Spiralia</taxon>
        <taxon>Lophotrochozoa</taxon>
        <taxon>Mollusca</taxon>
        <taxon>Bivalvia</taxon>
        <taxon>Autobranchia</taxon>
        <taxon>Pteriomorphia</taxon>
        <taxon>Mytilida</taxon>
        <taxon>Mytiloidea</taxon>
        <taxon>Mytilidae</taxon>
        <taxon>Mytilinae</taxon>
        <taxon>Mytilus</taxon>
    </lineage>
</organism>
<keyword evidence="3" id="KW-1185">Reference proteome</keyword>
<keyword evidence="1" id="KW-0732">Signal</keyword>
<dbReference type="AlphaFoldDB" id="A0A8B6FQS8"/>
<evidence type="ECO:0000256" key="1">
    <source>
        <dbReference type="SAM" id="SignalP"/>
    </source>
</evidence>
<feature type="signal peptide" evidence="1">
    <location>
        <begin position="1"/>
        <end position="20"/>
    </location>
</feature>
<proteinExistence type="predicted"/>
<evidence type="ECO:0000313" key="2">
    <source>
        <dbReference type="EMBL" id="VDI52431.1"/>
    </source>
</evidence>
<dbReference type="Proteomes" id="UP000596742">
    <property type="component" value="Unassembled WGS sequence"/>
</dbReference>